<evidence type="ECO:0000313" key="2">
    <source>
        <dbReference type="Proteomes" id="UP000198619"/>
    </source>
</evidence>
<sequence length="46" mass="5401">MENFKDSYSIANIGEKEKETIKKCEEIMKEETGKNFVMIAWEKATK</sequence>
<reference evidence="1 2" key="1">
    <citation type="submission" date="2016-10" db="EMBL/GenBank/DDBJ databases">
        <authorList>
            <person name="de Groot N.N."/>
        </authorList>
    </citation>
    <scope>NUCLEOTIDE SEQUENCE [LARGE SCALE GENOMIC DNA]</scope>
    <source>
        <strain evidence="1 2">DSM 12271</strain>
    </source>
</reference>
<evidence type="ECO:0000313" key="1">
    <source>
        <dbReference type="EMBL" id="SFB00399.1"/>
    </source>
</evidence>
<name>A0A1I0XH23_9CLOT</name>
<dbReference type="STRING" id="84698.SAMN04488528_1008124"/>
<keyword evidence="2" id="KW-1185">Reference proteome</keyword>
<dbReference type="RefSeq" id="WP_177199329.1">
    <property type="nucleotide sequence ID" value="NZ_FOKI01000008.1"/>
</dbReference>
<dbReference type="Proteomes" id="UP000198619">
    <property type="component" value="Unassembled WGS sequence"/>
</dbReference>
<dbReference type="EMBL" id="FOKI01000008">
    <property type="protein sequence ID" value="SFB00399.1"/>
    <property type="molecule type" value="Genomic_DNA"/>
</dbReference>
<proteinExistence type="predicted"/>
<dbReference type="AlphaFoldDB" id="A0A1I0XH23"/>
<organism evidence="1 2">
    <name type="scientific">Clostridium frigidicarnis</name>
    <dbReference type="NCBI Taxonomy" id="84698"/>
    <lineage>
        <taxon>Bacteria</taxon>
        <taxon>Bacillati</taxon>
        <taxon>Bacillota</taxon>
        <taxon>Clostridia</taxon>
        <taxon>Eubacteriales</taxon>
        <taxon>Clostridiaceae</taxon>
        <taxon>Clostridium</taxon>
    </lineage>
</organism>
<protein>
    <submittedName>
        <fullName evidence="1">Uncharacterized protein</fullName>
    </submittedName>
</protein>
<accession>A0A1I0XH23</accession>
<gene>
    <name evidence="1" type="ORF">SAMN04488528_1008124</name>
</gene>